<keyword evidence="1" id="KW-0812">Transmembrane</keyword>
<dbReference type="AlphaFoldDB" id="A0A7V0Z6H5"/>
<protein>
    <recommendedName>
        <fullName evidence="3">DUF3592 domain-containing protein</fullName>
    </recommendedName>
</protein>
<reference evidence="2" key="1">
    <citation type="journal article" date="2020" name="mSystems">
        <title>Genome- and Community-Level Interaction Insights into Carbon Utilization and Element Cycling Functions of Hydrothermarchaeota in Hydrothermal Sediment.</title>
        <authorList>
            <person name="Zhou Z."/>
            <person name="Liu Y."/>
            <person name="Xu W."/>
            <person name="Pan J."/>
            <person name="Luo Z.H."/>
            <person name="Li M."/>
        </authorList>
    </citation>
    <scope>NUCLEOTIDE SEQUENCE [LARGE SCALE GENOMIC DNA]</scope>
    <source>
        <strain evidence="2">SpSt-258</strain>
    </source>
</reference>
<gene>
    <name evidence="2" type="ORF">ENP86_07855</name>
</gene>
<keyword evidence="1" id="KW-0472">Membrane</keyword>
<feature type="transmembrane region" description="Helical" evidence="1">
    <location>
        <begin position="7"/>
        <end position="28"/>
    </location>
</feature>
<organism evidence="2">
    <name type="scientific">candidate division WOR-3 bacterium</name>
    <dbReference type="NCBI Taxonomy" id="2052148"/>
    <lineage>
        <taxon>Bacteria</taxon>
        <taxon>Bacteria division WOR-3</taxon>
    </lineage>
</organism>
<evidence type="ECO:0000256" key="1">
    <source>
        <dbReference type="SAM" id="Phobius"/>
    </source>
</evidence>
<name>A0A7V0Z6H5_UNCW3</name>
<proteinExistence type="predicted"/>
<evidence type="ECO:0008006" key="3">
    <source>
        <dbReference type="Google" id="ProtNLM"/>
    </source>
</evidence>
<sequence length="156" mass="17482">MWQINKHALILVVIPFIIIGIVFIVLAINTSPEAKTGDGYPLRIFFLLMGGFYIVFIIALIGGIILWKRRQSNKLEWFKKFGIPGTAEIISAEQTGVYINNLPQVCLKMNITTGMIAPYTITIKKVYNLIEIGKLIPGAKMQVLVDPKNPKNILLL</sequence>
<accession>A0A7V0Z6H5</accession>
<evidence type="ECO:0000313" key="2">
    <source>
        <dbReference type="EMBL" id="HDY59449.1"/>
    </source>
</evidence>
<keyword evidence="1" id="KW-1133">Transmembrane helix</keyword>
<comment type="caution">
    <text evidence="2">The sequence shown here is derived from an EMBL/GenBank/DDBJ whole genome shotgun (WGS) entry which is preliminary data.</text>
</comment>
<feature type="transmembrane region" description="Helical" evidence="1">
    <location>
        <begin position="40"/>
        <end position="67"/>
    </location>
</feature>
<dbReference type="EMBL" id="DSKY01000020">
    <property type="protein sequence ID" value="HDY59449.1"/>
    <property type="molecule type" value="Genomic_DNA"/>
</dbReference>